<keyword evidence="2" id="KW-0238">DNA-binding</keyword>
<dbReference type="InterPro" id="IPR014710">
    <property type="entry name" value="RmlC-like_jellyroll"/>
</dbReference>
<dbReference type="PANTHER" id="PTHR46796">
    <property type="entry name" value="HTH-TYPE TRANSCRIPTIONAL ACTIVATOR RHAS-RELATED"/>
    <property type="match status" value="1"/>
</dbReference>
<dbReference type="PRINTS" id="PR00032">
    <property type="entry name" value="HTHARAC"/>
</dbReference>
<dbReference type="Pfam" id="PF12833">
    <property type="entry name" value="HTH_18"/>
    <property type="match status" value="1"/>
</dbReference>
<dbReference type="Proteomes" id="UP001634747">
    <property type="component" value="Unassembled WGS sequence"/>
</dbReference>
<comment type="caution">
    <text evidence="6">The sequence shown here is derived from an EMBL/GenBank/DDBJ whole genome shotgun (WGS) entry which is preliminary data.</text>
</comment>
<dbReference type="SMART" id="SM00342">
    <property type="entry name" value="HTH_ARAC"/>
    <property type="match status" value="1"/>
</dbReference>
<dbReference type="SUPFAM" id="SSF46689">
    <property type="entry name" value="Homeodomain-like"/>
    <property type="match status" value="2"/>
</dbReference>
<dbReference type="RefSeq" id="WP_263415119.1">
    <property type="nucleotide sequence ID" value="NZ_BAABBH010000001.1"/>
</dbReference>
<evidence type="ECO:0000259" key="5">
    <source>
        <dbReference type="PROSITE" id="PS01124"/>
    </source>
</evidence>
<sequence length="319" mass="34993">MDPLSDVLALLKLDSYRAGGFDIGQNLAIGWPHHPGVKCYAVSSGRGYLSVEGVDGWVTMEPGDCFILPRGLPFRIATDLKAPLLDFMQIRDYWLANGCFVQNQQSGCYMIGGHFALTGGPADILRSALPPIVHLRSESDRAALRWSLDRMREEVNNPRPGSDLIIKQLGQTMLVQALRLHLADAGNNFTGWLSALADKQMSSAISAIHADPGKPWTLQTLAEEAGMSRSVFAERFKQTVGTSPVEYLTRWRMLLASDRLRTAKESVAEIASSLGYDSESAFGKAFKRTMNCSPRQYGRSAVNADRQPLPAEYTNQAGA</sequence>
<accession>A0ABW9KGP6</accession>
<evidence type="ECO:0000256" key="1">
    <source>
        <dbReference type="ARBA" id="ARBA00023015"/>
    </source>
</evidence>
<dbReference type="SUPFAM" id="SSF51182">
    <property type="entry name" value="RmlC-like cupins"/>
    <property type="match status" value="1"/>
</dbReference>
<protein>
    <submittedName>
        <fullName evidence="6">AraC family transcriptional regulator</fullName>
    </submittedName>
</protein>
<feature type="region of interest" description="Disordered" evidence="4">
    <location>
        <begin position="297"/>
        <end position="319"/>
    </location>
</feature>
<dbReference type="InterPro" id="IPR020449">
    <property type="entry name" value="Tscrpt_reg_AraC-type_HTH"/>
</dbReference>
<dbReference type="Gene3D" id="1.10.10.60">
    <property type="entry name" value="Homeodomain-like"/>
    <property type="match status" value="2"/>
</dbReference>
<gene>
    <name evidence="6" type="ORF">ACK2TP_02820</name>
</gene>
<dbReference type="InterPro" id="IPR050204">
    <property type="entry name" value="AraC_XylS_family_regulators"/>
</dbReference>
<dbReference type="InterPro" id="IPR018062">
    <property type="entry name" value="HTH_AraC-typ_CS"/>
</dbReference>
<dbReference type="PROSITE" id="PS00041">
    <property type="entry name" value="HTH_ARAC_FAMILY_1"/>
    <property type="match status" value="1"/>
</dbReference>
<reference evidence="6 7" key="1">
    <citation type="submission" date="2024-12" db="EMBL/GenBank/DDBJ databases">
        <authorList>
            <person name="Lee Y."/>
        </authorList>
    </citation>
    <scope>NUCLEOTIDE SEQUENCE [LARGE SCALE GENOMIC DNA]</scope>
    <source>
        <strain evidence="6 7">03SUJ4</strain>
    </source>
</reference>
<keyword evidence="7" id="KW-1185">Reference proteome</keyword>
<dbReference type="Pfam" id="PF12852">
    <property type="entry name" value="Cupin_6"/>
    <property type="match status" value="1"/>
</dbReference>
<evidence type="ECO:0000256" key="4">
    <source>
        <dbReference type="SAM" id="MobiDB-lite"/>
    </source>
</evidence>
<feature type="domain" description="HTH araC/xylS-type" evidence="5">
    <location>
        <begin position="202"/>
        <end position="300"/>
    </location>
</feature>
<dbReference type="PROSITE" id="PS01124">
    <property type="entry name" value="HTH_ARAC_FAMILY_2"/>
    <property type="match status" value="1"/>
</dbReference>
<keyword evidence="3" id="KW-0804">Transcription</keyword>
<keyword evidence="1" id="KW-0805">Transcription regulation</keyword>
<dbReference type="InterPro" id="IPR009057">
    <property type="entry name" value="Homeodomain-like_sf"/>
</dbReference>
<dbReference type="InterPro" id="IPR018060">
    <property type="entry name" value="HTH_AraC"/>
</dbReference>
<dbReference type="Gene3D" id="2.60.120.10">
    <property type="entry name" value="Jelly Rolls"/>
    <property type="match status" value="1"/>
</dbReference>
<dbReference type="EMBL" id="JBJYXY010000001">
    <property type="protein sequence ID" value="MFN2974683.1"/>
    <property type="molecule type" value="Genomic_DNA"/>
</dbReference>
<dbReference type="InterPro" id="IPR032783">
    <property type="entry name" value="AraC_lig"/>
</dbReference>
<evidence type="ECO:0000256" key="3">
    <source>
        <dbReference type="ARBA" id="ARBA00023163"/>
    </source>
</evidence>
<dbReference type="CDD" id="cd02208">
    <property type="entry name" value="cupin_RmlC-like"/>
    <property type="match status" value="1"/>
</dbReference>
<proteinExistence type="predicted"/>
<organism evidence="6 7">
    <name type="scientific">Terriglobus aquaticus</name>
    <dbReference type="NCBI Taxonomy" id="940139"/>
    <lineage>
        <taxon>Bacteria</taxon>
        <taxon>Pseudomonadati</taxon>
        <taxon>Acidobacteriota</taxon>
        <taxon>Terriglobia</taxon>
        <taxon>Terriglobales</taxon>
        <taxon>Acidobacteriaceae</taxon>
        <taxon>Terriglobus</taxon>
    </lineage>
</organism>
<dbReference type="PANTHER" id="PTHR46796:SF7">
    <property type="entry name" value="ARAC FAMILY TRANSCRIPTIONAL REGULATOR"/>
    <property type="match status" value="1"/>
</dbReference>
<evidence type="ECO:0000256" key="2">
    <source>
        <dbReference type="ARBA" id="ARBA00023125"/>
    </source>
</evidence>
<evidence type="ECO:0000313" key="7">
    <source>
        <dbReference type="Proteomes" id="UP001634747"/>
    </source>
</evidence>
<dbReference type="InterPro" id="IPR011051">
    <property type="entry name" value="RmlC_Cupin_sf"/>
</dbReference>
<evidence type="ECO:0000313" key="6">
    <source>
        <dbReference type="EMBL" id="MFN2974683.1"/>
    </source>
</evidence>
<name>A0ABW9KGP6_9BACT</name>